<dbReference type="EMBL" id="UINC01076969">
    <property type="protein sequence ID" value="SVC16636.1"/>
    <property type="molecule type" value="Genomic_DNA"/>
</dbReference>
<name>A0A382JY48_9ZZZZ</name>
<organism evidence="1">
    <name type="scientific">marine metagenome</name>
    <dbReference type="NCBI Taxonomy" id="408172"/>
    <lineage>
        <taxon>unclassified sequences</taxon>
        <taxon>metagenomes</taxon>
        <taxon>ecological metagenomes</taxon>
    </lineage>
</organism>
<protein>
    <submittedName>
        <fullName evidence="1">Uncharacterized protein</fullName>
    </submittedName>
</protein>
<proteinExistence type="predicted"/>
<dbReference type="AlphaFoldDB" id="A0A382JY48"/>
<reference evidence="1" key="1">
    <citation type="submission" date="2018-05" db="EMBL/GenBank/DDBJ databases">
        <authorList>
            <person name="Lanie J.A."/>
            <person name="Ng W.-L."/>
            <person name="Kazmierczak K.M."/>
            <person name="Andrzejewski T.M."/>
            <person name="Davidsen T.M."/>
            <person name="Wayne K.J."/>
            <person name="Tettelin H."/>
            <person name="Glass J.I."/>
            <person name="Rusch D."/>
            <person name="Podicherti R."/>
            <person name="Tsui H.-C.T."/>
            <person name="Winkler M.E."/>
        </authorList>
    </citation>
    <scope>NUCLEOTIDE SEQUENCE</scope>
</reference>
<sequence length="101" mass="11446">MTKYCRCGHQKAEHFPVKGGKHAPSGRFVHNGKERPKEYCCHSYILFGCSCEKYDGLKNTKTVWRDERKMLVNAISGRKIHTTNDVGESINDRNNFGQGAA</sequence>
<evidence type="ECO:0000313" key="1">
    <source>
        <dbReference type="EMBL" id="SVC16636.1"/>
    </source>
</evidence>
<gene>
    <name evidence="1" type="ORF">METZ01_LOCUS269490</name>
</gene>
<accession>A0A382JY48</accession>